<feature type="transmembrane region" description="Helical" evidence="6">
    <location>
        <begin position="316"/>
        <end position="337"/>
    </location>
</feature>
<feature type="transmembrane region" description="Helical" evidence="6">
    <location>
        <begin position="240"/>
        <end position="263"/>
    </location>
</feature>
<dbReference type="InterPro" id="IPR011992">
    <property type="entry name" value="EF-hand-dom_pair"/>
</dbReference>
<feature type="transmembrane region" description="Helical" evidence="6">
    <location>
        <begin position="552"/>
        <end position="572"/>
    </location>
</feature>
<dbReference type="OMA" id="HEIHFLA"/>
<name>X6NY37_RETFI</name>
<dbReference type="SUPFAM" id="SSF81324">
    <property type="entry name" value="Voltage-gated potassium channels"/>
    <property type="match status" value="1"/>
</dbReference>
<dbReference type="Pfam" id="PF00520">
    <property type="entry name" value="Ion_trans"/>
    <property type="match status" value="1"/>
</dbReference>
<feature type="transmembrane region" description="Helical" evidence="6">
    <location>
        <begin position="283"/>
        <end position="307"/>
    </location>
</feature>
<dbReference type="PANTHER" id="PTHR46726">
    <property type="entry name" value="TWO PORE CHANNEL 3"/>
    <property type="match status" value="1"/>
</dbReference>
<feature type="compositionally biased region" description="Basic and acidic residues" evidence="5">
    <location>
        <begin position="948"/>
        <end position="957"/>
    </location>
</feature>
<feature type="transmembrane region" description="Helical" evidence="6">
    <location>
        <begin position="774"/>
        <end position="795"/>
    </location>
</feature>
<feature type="transmembrane region" description="Helical" evidence="6">
    <location>
        <begin position="807"/>
        <end position="827"/>
    </location>
</feature>
<dbReference type="AlphaFoldDB" id="X6NY37"/>
<dbReference type="PANTHER" id="PTHR46726:SF1">
    <property type="entry name" value="TWO-PORE CALCIUM CHANNEL 3"/>
    <property type="match status" value="1"/>
</dbReference>
<feature type="transmembrane region" description="Helical" evidence="6">
    <location>
        <begin position="707"/>
        <end position="725"/>
    </location>
</feature>
<feature type="transmembrane region" description="Helical" evidence="6">
    <location>
        <begin position="847"/>
        <end position="874"/>
    </location>
</feature>
<dbReference type="Gene3D" id="1.10.238.10">
    <property type="entry name" value="EF-hand"/>
    <property type="match status" value="1"/>
</dbReference>
<reference evidence="8 9" key="1">
    <citation type="journal article" date="2013" name="Curr. Biol.">
        <title>The Genome of the Foraminiferan Reticulomyxa filosa.</title>
        <authorList>
            <person name="Glockner G."/>
            <person name="Hulsmann N."/>
            <person name="Schleicher M."/>
            <person name="Noegel A.A."/>
            <person name="Eichinger L."/>
            <person name="Gallinger C."/>
            <person name="Pawlowski J."/>
            <person name="Sierra R."/>
            <person name="Euteneuer U."/>
            <person name="Pillet L."/>
            <person name="Moustafa A."/>
            <person name="Platzer M."/>
            <person name="Groth M."/>
            <person name="Szafranski K."/>
            <person name="Schliwa M."/>
        </authorList>
    </citation>
    <scope>NUCLEOTIDE SEQUENCE [LARGE SCALE GENOMIC DNA]</scope>
</reference>
<feature type="transmembrane region" description="Helical" evidence="6">
    <location>
        <begin position="197"/>
        <end position="219"/>
    </location>
</feature>
<accession>X6NY37</accession>
<feature type="compositionally biased region" description="Basic and acidic residues" evidence="5">
    <location>
        <begin position="918"/>
        <end position="931"/>
    </location>
</feature>
<feature type="region of interest" description="Disordered" evidence="5">
    <location>
        <begin position="890"/>
        <end position="1057"/>
    </location>
</feature>
<feature type="transmembrane region" description="Helical" evidence="6">
    <location>
        <begin position="343"/>
        <end position="363"/>
    </location>
</feature>
<gene>
    <name evidence="8" type="ORF">RFI_06370</name>
</gene>
<feature type="compositionally biased region" description="Low complexity" evidence="5">
    <location>
        <begin position="892"/>
        <end position="912"/>
    </location>
</feature>
<dbReference type="OrthoDB" id="10691253at2759"/>
<keyword evidence="2 6" id="KW-0812">Transmembrane</keyword>
<feature type="compositionally biased region" description="Basic and acidic residues" evidence="5">
    <location>
        <begin position="91"/>
        <end position="104"/>
    </location>
</feature>
<dbReference type="EMBL" id="ASPP01005331">
    <property type="protein sequence ID" value="ETO30749.1"/>
    <property type="molecule type" value="Genomic_DNA"/>
</dbReference>
<feature type="compositionally biased region" description="Polar residues" evidence="5">
    <location>
        <begin position="1046"/>
        <end position="1057"/>
    </location>
</feature>
<dbReference type="GO" id="GO:0005216">
    <property type="term" value="F:monoatomic ion channel activity"/>
    <property type="evidence" value="ECO:0007669"/>
    <property type="project" value="InterPro"/>
</dbReference>
<comment type="caution">
    <text evidence="8">The sequence shown here is derived from an EMBL/GenBank/DDBJ whole genome shotgun (WGS) entry which is preliminary data.</text>
</comment>
<feature type="domain" description="Ion transport" evidence="7">
    <location>
        <begin position="701"/>
        <end position="880"/>
    </location>
</feature>
<protein>
    <recommendedName>
        <fullName evidence="7">Ion transport domain-containing protein</fullName>
    </recommendedName>
</protein>
<keyword evidence="9" id="KW-1185">Reference proteome</keyword>
<sequence length="1057" mass="120793">MQWEDEYLSSLNKRFEWIGLGDFSIKHYGLEDAQIQAQEQQQLLDALSHEKQEKANVINKQHLEKKKGGQDNSTMETIRHGPGLERATSVADDKAKAEESKDAKNQSSNGWAINSDINVLEFISQNIRQSVRDACLQSWLRDHDGTNHAPTARQQMLDHYHMRALNHIKQAKQGLNIITVVQMEQTGRHLWYRMSLYWFHSSTFWFTFFHLVMAVHLLLSFWKPYNPQVLRQRHGYSPDILIIESLCILVEVLDIVMTGFIQFRWQDSDANPLISPSQQMRVFVMRVLVTVFVVIDLLVAHTSYVVLSGYVDLRPLILILANDALLGAMYAFMLTIYEARDGVVLYFIVWTIAAATGTLTFRFGTFLNYYNLQSFYNFIRSMMQSFIFMVSGENYESIVYQAEDSSRAYVLYFVIITIAGTFIVIPLVVSKFQNAFSAMHTDERERNKFFKRTGFIAAFCLVNLDDDNVVSPTEFEAFISYLKRIPGKDAKELVRGLQGFENLDDDGDENIEINEFVLHLEEIYNKPSITDIIEDDSLRTWLRTSIVEKESFNQAVLVIIFTEVMLLMMYGTYPGLKSLRMLDIVLGVCVMLNGFDVFIKLVVYGWEFYWNLSKCRVIPLVPIATRSLISHDQITFQAVNPSTQSTHSWRTSALRSHTGNSARSTSFVAPPGIRIGDTAGNGMMYGPPRRGDPVELLHREFAHRLDLIIVCASVTLFILIRAVFHQTFYFNNHEIHFLARIPMIFPLFRLFTLIRTTRSAVFTVFKVIPRFSSLFVLMLLVFYVYAVLGAALVGNQIEYLTLGPSSFVYFGFSTIAQTWLSLFQMLVSEGWNNIMNETIIATNNFGWAFYFMSFMFIVTLVFTNLFFGLVLAVVDESEKERKYMAQFQSEQNDNNNHDNSNNNNSNNNNNNSYPPNESDTKTKENEPDKTKANKNKIHQNPVLPFTAHPDRSPHDDNIYNPDNAISNEGHWIGNVEVPSPPVTSPTSAEASTNPSSVRNKHVRGNLSAGNLGHLSGSGNFSRSTKRTDSTAVTMKKYQKNRGPLHYSSQRSGNLFTK</sequence>
<evidence type="ECO:0000256" key="3">
    <source>
        <dbReference type="ARBA" id="ARBA00022989"/>
    </source>
</evidence>
<feature type="region of interest" description="Disordered" evidence="5">
    <location>
        <begin position="61"/>
        <end position="108"/>
    </location>
</feature>
<comment type="subcellular location">
    <subcellularLocation>
        <location evidence="1">Membrane</location>
        <topology evidence="1">Multi-pass membrane protein</topology>
    </subcellularLocation>
</comment>
<evidence type="ECO:0000313" key="9">
    <source>
        <dbReference type="Proteomes" id="UP000023152"/>
    </source>
</evidence>
<dbReference type="Proteomes" id="UP000023152">
    <property type="component" value="Unassembled WGS sequence"/>
</dbReference>
<dbReference type="GO" id="GO:0016020">
    <property type="term" value="C:membrane"/>
    <property type="evidence" value="ECO:0007669"/>
    <property type="project" value="UniProtKB-SubCell"/>
</dbReference>
<dbReference type="SUPFAM" id="SSF47473">
    <property type="entry name" value="EF-hand"/>
    <property type="match status" value="1"/>
</dbReference>
<keyword evidence="3 6" id="KW-1133">Transmembrane helix</keyword>
<evidence type="ECO:0000256" key="6">
    <source>
        <dbReference type="SAM" id="Phobius"/>
    </source>
</evidence>
<evidence type="ECO:0000256" key="1">
    <source>
        <dbReference type="ARBA" id="ARBA00004141"/>
    </source>
</evidence>
<evidence type="ECO:0000259" key="7">
    <source>
        <dbReference type="Pfam" id="PF00520"/>
    </source>
</evidence>
<dbReference type="Gene3D" id="1.10.287.70">
    <property type="match status" value="2"/>
</dbReference>
<evidence type="ECO:0000313" key="8">
    <source>
        <dbReference type="EMBL" id="ETO30749.1"/>
    </source>
</evidence>
<evidence type="ECO:0000256" key="4">
    <source>
        <dbReference type="ARBA" id="ARBA00023136"/>
    </source>
</evidence>
<feature type="transmembrane region" description="Helical" evidence="6">
    <location>
        <begin position="584"/>
        <end position="606"/>
    </location>
</feature>
<evidence type="ECO:0000256" key="2">
    <source>
        <dbReference type="ARBA" id="ARBA00022692"/>
    </source>
</evidence>
<feature type="transmembrane region" description="Helical" evidence="6">
    <location>
        <begin position="411"/>
        <end position="429"/>
    </location>
</feature>
<dbReference type="InterPro" id="IPR005821">
    <property type="entry name" value="Ion_trans_dom"/>
</dbReference>
<evidence type="ECO:0000256" key="5">
    <source>
        <dbReference type="SAM" id="MobiDB-lite"/>
    </source>
</evidence>
<proteinExistence type="predicted"/>
<keyword evidence="4 6" id="KW-0472">Membrane</keyword>
<organism evidence="8 9">
    <name type="scientific">Reticulomyxa filosa</name>
    <dbReference type="NCBI Taxonomy" id="46433"/>
    <lineage>
        <taxon>Eukaryota</taxon>
        <taxon>Sar</taxon>
        <taxon>Rhizaria</taxon>
        <taxon>Retaria</taxon>
        <taxon>Foraminifera</taxon>
        <taxon>Monothalamids</taxon>
        <taxon>Reticulomyxidae</taxon>
        <taxon>Reticulomyxa</taxon>
    </lineage>
</organism>